<organism evidence="1 2">
    <name type="scientific">Skermanella aerolata</name>
    <dbReference type="NCBI Taxonomy" id="393310"/>
    <lineage>
        <taxon>Bacteria</taxon>
        <taxon>Pseudomonadati</taxon>
        <taxon>Pseudomonadota</taxon>
        <taxon>Alphaproteobacteria</taxon>
        <taxon>Rhodospirillales</taxon>
        <taxon>Azospirillaceae</taxon>
        <taxon>Skermanella</taxon>
    </lineage>
</organism>
<reference evidence="1 2" key="1">
    <citation type="submission" date="2019-07" db="EMBL/GenBank/DDBJ databases">
        <title>Whole genome shotgun sequence of Skermanella aerolata NBRC 106429.</title>
        <authorList>
            <person name="Hosoyama A."/>
            <person name="Uohara A."/>
            <person name="Ohji S."/>
            <person name="Ichikawa N."/>
        </authorList>
    </citation>
    <scope>NUCLEOTIDE SEQUENCE [LARGE SCALE GENOMIC DNA]</scope>
    <source>
        <strain evidence="1 2">NBRC 106429</strain>
    </source>
</reference>
<keyword evidence="2" id="KW-1185">Reference proteome</keyword>
<gene>
    <name evidence="1" type="ORF">SAE02_45870</name>
</gene>
<dbReference type="InterPro" id="IPR029052">
    <property type="entry name" value="Metallo-depent_PP-like"/>
</dbReference>
<protein>
    <recommendedName>
        <fullName evidence="3">Metallophosphoesterase</fullName>
    </recommendedName>
</protein>
<dbReference type="SUPFAM" id="SSF56300">
    <property type="entry name" value="Metallo-dependent phosphatases"/>
    <property type="match status" value="1"/>
</dbReference>
<sequence>MPDNQKFADIRQPRRIWAVGAIHADVERLSALHTDIGRRFTPGDRLVYTGNMIGRGSAVRETMDELLSFRRALIAMPGMLASDVVYLRGAQEEMWQKLLQLQFAPDPSVVLGWMLRQGADATLIAYGGNPEQGMKCARDGAVSITRWTNSLRGAMRAAAGHENVMSALRRAAYTSLPDEAGVEQVPGGILIVASGIETSRPLGAQGDNFWWGGPGFARIDRPYGTFHRIVRGFDPGRSGVQVGDFTATLDGGCGFGGPLVCGCLAPSGEILELIEV</sequence>
<dbReference type="AlphaFoldDB" id="A0A512DVE2"/>
<dbReference type="Gene3D" id="3.60.21.10">
    <property type="match status" value="1"/>
</dbReference>
<proteinExistence type="predicted"/>
<dbReference type="EMBL" id="BJYZ01000021">
    <property type="protein sequence ID" value="GEO40439.1"/>
    <property type="molecule type" value="Genomic_DNA"/>
</dbReference>
<evidence type="ECO:0008006" key="3">
    <source>
        <dbReference type="Google" id="ProtNLM"/>
    </source>
</evidence>
<dbReference type="RefSeq" id="WP_044430000.1">
    <property type="nucleotide sequence ID" value="NZ_BJYZ01000021.1"/>
</dbReference>
<name>A0A512DVE2_9PROT</name>
<dbReference type="OrthoDB" id="9807890at2"/>
<dbReference type="Proteomes" id="UP000321523">
    <property type="component" value="Unassembled WGS sequence"/>
</dbReference>
<accession>A0A512DVE2</accession>
<evidence type="ECO:0000313" key="2">
    <source>
        <dbReference type="Proteomes" id="UP000321523"/>
    </source>
</evidence>
<comment type="caution">
    <text evidence="1">The sequence shown here is derived from an EMBL/GenBank/DDBJ whole genome shotgun (WGS) entry which is preliminary data.</text>
</comment>
<evidence type="ECO:0000313" key="1">
    <source>
        <dbReference type="EMBL" id="GEO40439.1"/>
    </source>
</evidence>